<keyword evidence="3" id="KW-1185">Reference proteome</keyword>
<feature type="signal peptide" evidence="1">
    <location>
        <begin position="1"/>
        <end position="19"/>
    </location>
</feature>
<accession>A0A1Q3B5R1</accession>
<proteinExistence type="predicted"/>
<evidence type="ECO:0000313" key="2">
    <source>
        <dbReference type="EMBL" id="GAV63123.1"/>
    </source>
</evidence>
<reference evidence="3" key="1">
    <citation type="submission" date="2016-04" db="EMBL/GenBank/DDBJ databases">
        <title>Cephalotus genome sequencing.</title>
        <authorList>
            <person name="Fukushima K."/>
            <person name="Hasebe M."/>
            <person name="Fang X."/>
        </authorList>
    </citation>
    <scope>NUCLEOTIDE SEQUENCE [LARGE SCALE GENOMIC DNA]</scope>
    <source>
        <strain evidence="3">cv. St1</strain>
    </source>
</reference>
<comment type="caution">
    <text evidence="2">The sequence shown here is derived from an EMBL/GenBank/DDBJ whole genome shotgun (WGS) entry which is preliminary data.</text>
</comment>
<gene>
    <name evidence="2" type="ORF">CFOL_v3_06644</name>
</gene>
<dbReference type="InParanoid" id="A0A1Q3B5R1"/>
<evidence type="ECO:0000313" key="3">
    <source>
        <dbReference type="Proteomes" id="UP000187406"/>
    </source>
</evidence>
<sequence>MFVFFFLVIVVIPNYVTESSHIPMLSGDNFSEWKEKILFTFGGMDVDLTLRVDEPPIPTELNRWERSNRLSLMLVLSHVNKRIRGSDPNCDKAANYMKAMEEQSVRSDKALGSTLMKKFSGMRFDNSKSVREHIMEMRDIAAQLKFLEV</sequence>
<name>A0A1Q3B5R1_CEPFO</name>
<dbReference type="OrthoDB" id="682681at2759"/>
<organism evidence="2 3">
    <name type="scientific">Cephalotus follicularis</name>
    <name type="common">Albany pitcher plant</name>
    <dbReference type="NCBI Taxonomy" id="3775"/>
    <lineage>
        <taxon>Eukaryota</taxon>
        <taxon>Viridiplantae</taxon>
        <taxon>Streptophyta</taxon>
        <taxon>Embryophyta</taxon>
        <taxon>Tracheophyta</taxon>
        <taxon>Spermatophyta</taxon>
        <taxon>Magnoliopsida</taxon>
        <taxon>eudicotyledons</taxon>
        <taxon>Gunneridae</taxon>
        <taxon>Pentapetalae</taxon>
        <taxon>rosids</taxon>
        <taxon>fabids</taxon>
        <taxon>Oxalidales</taxon>
        <taxon>Cephalotaceae</taxon>
        <taxon>Cephalotus</taxon>
    </lineage>
</organism>
<evidence type="ECO:0008006" key="4">
    <source>
        <dbReference type="Google" id="ProtNLM"/>
    </source>
</evidence>
<protein>
    <recommendedName>
        <fullName evidence="4">UBN2 domain-containing protein</fullName>
    </recommendedName>
</protein>
<dbReference type="EMBL" id="BDDD01000295">
    <property type="protein sequence ID" value="GAV63123.1"/>
    <property type="molecule type" value="Genomic_DNA"/>
</dbReference>
<keyword evidence="1" id="KW-0732">Signal</keyword>
<evidence type="ECO:0000256" key="1">
    <source>
        <dbReference type="SAM" id="SignalP"/>
    </source>
</evidence>
<feature type="chain" id="PRO_5012817715" description="UBN2 domain-containing protein" evidence="1">
    <location>
        <begin position="20"/>
        <end position="149"/>
    </location>
</feature>
<dbReference type="Proteomes" id="UP000187406">
    <property type="component" value="Unassembled WGS sequence"/>
</dbReference>
<dbReference type="AlphaFoldDB" id="A0A1Q3B5R1"/>